<dbReference type="GeneID" id="74942873"/>
<evidence type="ECO:0000313" key="2">
    <source>
        <dbReference type="EMBL" id="UWM56721.1"/>
    </source>
</evidence>
<feature type="transmembrane region" description="Helical" evidence="1">
    <location>
        <begin position="50"/>
        <end position="69"/>
    </location>
</feature>
<keyword evidence="1" id="KW-0472">Membrane</keyword>
<dbReference type="RefSeq" id="WP_260643835.1">
    <property type="nucleotide sequence ID" value="NZ_CP104003.1"/>
</dbReference>
<gene>
    <name evidence="2" type="ORF">N0B31_10585</name>
</gene>
<accession>A0A9E7R6C3</accession>
<reference evidence="2" key="1">
    <citation type="submission" date="2022-09" db="EMBL/GenBank/DDBJ databases">
        <title>Diverse halophilic archaea isolated from saline environments.</title>
        <authorList>
            <person name="Cui H.-L."/>
        </authorList>
    </citation>
    <scope>NUCLEOTIDE SEQUENCE</scope>
    <source>
        <strain evidence="2">ZS-35-S2</strain>
    </source>
</reference>
<organism evidence="2 3">
    <name type="scientific">Salinirubellus salinus</name>
    <dbReference type="NCBI Taxonomy" id="1364945"/>
    <lineage>
        <taxon>Archaea</taxon>
        <taxon>Methanobacteriati</taxon>
        <taxon>Methanobacteriota</taxon>
        <taxon>Stenosarchaea group</taxon>
        <taxon>Halobacteria</taxon>
        <taxon>Halobacteriales</taxon>
        <taxon>Natronomonadaceae</taxon>
        <taxon>Salinirubellus</taxon>
    </lineage>
</organism>
<keyword evidence="1" id="KW-1133">Transmembrane helix</keyword>
<protein>
    <recommendedName>
        <fullName evidence="4">C2H2-type domain-containing protein</fullName>
    </recommendedName>
</protein>
<dbReference type="EMBL" id="CP104003">
    <property type="protein sequence ID" value="UWM56721.1"/>
    <property type="molecule type" value="Genomic_DNA"/>
</dbReference>
<evidence type="ECO:0000256" key="1">
    <source>
        <dbReference type="SAM" id="Phobius"/>
    </source>
</evidence>
<dbReference type="KEGG" id="ssai:N0B31_10585"/>
<evidence type="ECO:0008006" key="4">
    <source>
        <dbReference type="Google" id="ProtNLM"/>
    </source>
</evidence>
<keyword evidence="3" id="KW-1185">Reference proteome</keyword>
<keyword evidence="1" id="KW-0812">Transmembrane</keyword>
<proteinExistence type="predicted"/>
<evidence type="ECO:0000313" key="3">
    <source>
        <dbReference type="Proteomes" id="UP001057580"/>
    </source>
</evidence>
<dbReference type="AlphaFoldDB" id="A0A9E7R6C3"/>
<sequence length="190" mass="20284">MADCDYCGASFDGEVPDSHLRSEHLEELGPIDRRRIGDAEDDGGLPTGPIALVVVIGLAAALVAYVVFFTGSSAAGVGPVNSDHYHGDIEVTVLGDTVDFSQQQYQLQDRRFHFEGGSGEQWHAHASDVTLGFGMEALGFDVTRNSFTYEGTTYEDGSEYDVSVTVNGNAVGPGYTLQDGDSIVITVERA</sequence>
<dbReference type="Proteomes" id="UP001057580">
    <property type="component" value="Chromosome"/>
</dbReference>
<name>A0A9E7R6C3_9EURY</name>